<name>A0A3M9N348_9BACT</name>
<sequence length="203" mass="22215">MLNDRWAVGIMAGFSKATTETETRDLLPYSGSTHATTFDTQAEISAKTWEAGPFIRYYQPLTQKLSFFAHAGGALARTTQEVDLSYFTYGYIDLVHPDGTPFGEYYTRDSQGNLILGGVGQSTSVASSQHNETKANSYKAFLSPGIVFFPTPLLGLEITAGEIGYERNKMLDQKEFKANLSLSSLKFGLSFYLGRSKGAGSPE</sequence>
<gene>
    <name evidence="1" type="ORF">EFA69_02525</name>
</gene>
<evidence type="ECO:0000313" key="2">
    <source>
        <dbReference type="Proteomes" id="UP000271010"/>
    </source>
</evidence>
<dbReference type="AlphaFoldDB" id="A0A3M9N348"/>
<protein>
    <recommendedName>
        <fullName evidence="3">Outer membrane protein beta-barrel domain-containing protein</fullName>
    </recommendedName>
</protein>
<dbReference type="EMBL" id="RJJE01000002">
    <property type="protein sequence ID" value="RNI32221.1"/>
    <property type="molecule type" value="Genomic_DNA"/>
</dbReference>
<proteinExistence type="predicted"/>
<evidence type="ECO:0000313" key="1">
    <source>
        <dbReference type="EMBL" id="RNI32221.1"/>
    </source>
</evidence>
<keyword evidence="2" id="KW-1185">Reference proteome</keyword>
<accession>A0A3M9N348</accession>
<reference evidence="1 2" key="1">
    <citation type="submission" date="2018-11" db="EMBL/GenBank/DDBJ databases">
        <title>Rufibacter latericius sp. nov., isolated from water in Baiyang Lake.</title>
        <authorList>
            <person name="Yang Y."/>
        </authorList>
    </citation>
    <scope>NUCLEOTIDE SEQUENCE [LARGE SCALE GENOMIC DNA]</scope>
    <source>
        <strain evidence="1 2">MCC P1</strain>
    </source>
</reference>
<dbReference type="Proteomes" id="UP000271010">
    <property type="component" value="Unassembled WGS sequence"/>
</dbReference>
<organism evidence="1 2">
    <name type="scientific">Rufibacter immobilis</name>
    <dbReference type="NCBI Taxonomy" id="1348778"/>
    <lineage>
        <taxon>Bacteria</taxon>
        <taxon>Pseudomonadati</taxon>
        <taxon>Bacteroidota</taxon>
        <taxon>Cytophagia</taxon>
        <taxon>Cytophagales</taxon>
        <taxon>Hymenobacteraceae</taxon>
        <taxon>Rufibacter</taxon>
    </lineage>
</organism>
<evidence type="ECO:0008006" key="3">
    <source>
        <dbReference type="Google" id="ProtNLM"/>
    </source>
</evidence>
<comment type="caution">
    <text evidence="1">The sequence shown here is derived from an EMBL/GenBank/DDBJ whole genome shotgun (WGS) entry which is preliminary data.</text>
</comment>